<feature type="compositionally biased region" description="Polar residues" evidence="5">
    <location>
        <begin position="292"/>
        <end position="318"/>
    </location>
</feature>
<dbReference type="GO" id="GO:0000727">
    <property type="term" value="P:double-strand break repair via break-induced replication"/>
    <property type="evidence" value="ECO:0007669"/>
    <property type="project" value="TreeGrafter"/>
</dbReference>
<protein>
    <recommendedName>
        <fullName evidence="4">GINS complex subunit 4</fullName>
    </recommendedName>
</protein>
<evidence type="ECO:0000313" key="7">
    <source>
        <dbReference type="EMBL" id="GAA48589.1"/>
    </source>
</evidence>
<dbReference type="InterPro" id="IPR038175">
    <property type="entry name" value="CBM21_dom_sf"/>
</dbReference>
<dbReference type="PANTHER" id="PTHR21206:SF0">
    <property type="entry name" value="DNA REPLICATION COMPLEX GINS PROTEIN SLD5"/>
    <property type="match status" value="1"/>
</dbReference>
<reference key="2">
    <citation type="submission" date="2011-10" db="EMBL/GenBank/DDBJ databases">
        <title>The genome and transcriptome sequence of Clonorchis sinensis provide insights into the carcinogenic liver fluke.</title>
        <authorList>
            <person name="Wang X."/>
            <person name="Huang Y."/>
            <person name="Chen W."/>
            <person name="Liu H."/>
            <person name="Guo L."/>
            <person name="Chen Y."/>
            <person name="Luo F."/>
            <person name="Zhou W."/>
            <person name="Sun J."/>
            <person name="Mao Q."/>
            <person name="Liang P."/>
            <person name="Zhou C."/>
            <person name="Tian Y."/>
            <person name="Men J."/>
            <person name="Lv X."/>
            <person name="Huang L."/>
            <person name="Zhou J."/>
            <person name="Hu Y."/>
            <person name="Li R."/>
            <person name="Zhang F."/>
            <person name="Lei H."/>
            <person name="Li X."/>
            <person name="Hu X."/>
            <person name="Liang C."/>
            <person name="Xu J."/>
            <person name="Wu Z."/>
            <person name="Yu X."/>
        </authorList>
    </citation>
    <scope>NUCLEOTIDE SEQUENCE</scope>
    <source>
        <strain>Henan</strain>
    </source>
</reference>
<keyword evidence="3" id="KW-0539">Nucleus</keyword>
<feature type="domain" description="CBM21" evidence="6">
    <location>
        <begin position="369"/>
        <end position="484"/>
    </location>
</feature>
<gene>
    <name evidence="7" type="ORF">CLF_101789</name>
</gene>
<accession>G7Y6K4</accession>
<comment type="subcellular location">
    <subcellularLocation>
        <location evidence="1">Nucleus</location>
    </subcellularLocation>
</comment>
<evidence type="ECO:0000256" key="1">
    <source>
        <dbReference type="ARBA" id="ARBA00004123"/>
    </source>
</evidence>
<feature type="region of interest" description="Disordered" evidence="5">
    <location>
        <begin position="227"/>
        <end position="251"/>
    </location>
</feature>
<evidence type="ECO:0000256" key="2">
    <source>
        <dbReference type="ARBA" id="ARBA00022705"/>
    </source>
</evidence>
<dbReference type="Gene3D" id="2.60.40.2440">
    <property type="entry name" value="Carbohydrate binding type-21 domain"/>
    <property type="match status" value="1"/>
</dbReference>
<sequence>MDAPLAPDLEEIIGGSDEENEADTELLTPAELLKRLVKRAKSLAIVVIAGDLNTQLDRIGASETRLDGRHGLDPVWQNEKVAPELLGAHPDLLSLVQDETDRLEAQAKSLPAGDLRAQIKRLQVERIRYMITDYMRTRISKVEQFAEHILAEERARPDTEPPHLTAEEFLFAKSYTNSIKEYLKSVIVSRLPANMQTVKDEDLAFHPSPHSYVFCRALSRVSSVVVDEPSGGESQSRTSHTRNAARSALPAHSKSPNWLLGVTEQPGITITSAHQGVSLSTAPIQPLGDASQKISPASRPVNSVGNRTAHAGQQNKPFKSTVAGNSCYTGVWRGPEFVTERLSRWSLSADMLDHVPSSNDVFLSGIILQPGTYLRAKNNVGKPVLIEPDVVFGVIRVHNYTYEKSVTVRATCDRWLTYVDQPAKYVTSYDTSSSVKSKFDTFAFRFPLPDSSEEFEFAIHYRWLTPSGGGSAWDNNGGRNYIIHRKRFEMNKPKVEVTEVLDSVLGVSS</sequence>
<dbReference type="AlphaFoldDB" id="G7Y6K4"/>
<dbReference type="InterPro" id="IPR008591">
    <property type="entry name" value="GINS_Sld5"/>
</dbReference>
<dbReference type="Proteomes" id="UP000008909">
    <property type="component" value="Unassembled WGS sequence"/>
</dbReference>
<dbReference type="GO" id="GO:0000811">
    <property type="term" value="C:GINS complex"/>
    <property type="evidence" value="ECO:0007669"/>
    <property type="project" value="TreeGrafter"/>
</dbReference>
<evidence type="ECO:0000256" key="3">
    <source>
        <dbReference type="ARBA" id="ARBA00023242"/>
    </source>
</evidence>
<dbReference type="PROSITE" id="PS51159">
    <property type="entry name" value="CBM21"/>
    <property type="match status" value="1"/>
</dbReference>
<feature type="region of interest" description="Disordered" evidence="5">
    <location>
        <begin position="1"/>
        <end position="23"/>
    </location>
</feature>
<feature type="compositionally biased region" description="Polar residues" evidence="5">
    <location>
        <begin position="232"/>
        <end position="244"/>
    </location>
</feature>
<dbReference type="PANTHER" id="PTHR21206">
    <property type="entry name" value="SLD5 PROTEIN"/>
    <property type="match status" value="1"/>
</dbReference>
<keyword evidence="8" id="KW-1185">Reference proteome</keyword>
<dbReference type="CDD" id="cd11711">
    <property type="entry name" value="GINS_A_Sld5"/>
    <property type="match status" value="1"/>
</dbReference>
<dbReference type="EMBL" id="DF142898">
    <property type="protein sequence ID" value="GAA48589.1"/>
    <property type="molecule type" value="Genomic_DNA"/>
</dbReference>
<evidence type="ECO:0000256" key="4">
    <source>
        <dbReference type="ARBA" id="ARBA00030869"/>
    </source>
</evidence>
<name>G7Y6K4_CLOSI</name>
<dbReference type="InterPro" id="IPR021151">
    <property type="entry name" value="GINS_A"/>
</dbReference>
<feature type="compositionally biased region" description="Acidic residues" evidence="5">
    <location>
        <begin position="8"/>
        <end position="23"/>
    </location>
</feature>
<dbReference type="GO" id="GO:0006261">
    <property type="term" value="P:DNA-templated DNA replication"/>
    <property type="evidence" value="ECO:0007669"/>
    <property type="project" value="InterPro"/>
</dbReference>
<reference evidence="7" key="1">
    <citation type="journal article" date="2011" name="Genome Biol.">
        <title>The draft genome of the carcinogenic human liver fluke Clonorchis sinensis.</title>
        <authorList>
            <person name="Wang X."/>
            <person name="Chen W."/>
            <person name="Huang Y."/>
            <person name="Sun J."/>
            <person name="Men J."/>
            <person name="Liu H."/>
            <person name="Luo F."/>
            <person name="Guo L."/>
            <person name="Lv X."/>
            <person name="Deng C."/>
            <person name="Zhou C."/>
            <person name="Fan Y."/>
            <person name="Li X."/>
            <person name="Huang L."/>
            <person name="Hu Y."/>
            <person name="Liang C."/>
            <person name="Hu X."/>
            <person name="Xu J."/>
            <person name="Yu X."/>
        </authorList>
    </citation>
    <scope>NUCLEOTIDE SEQUENCE [LARGE SCALE GENOMIC DNA]</scope>
    <source>
        <strain evidence="7">Henan</strain>
    </source>
</reference>
<evidence type="ECO:0000259" key="6">
    <source>
        <dbReference type="PROSITE" id="PS51159"/>
    </source>
</evidence>
<dbReference type="InterPro" id="IPR036224">
    <property type="entry name" value="GINS_bundle-like_dom_sf"/>
</dbReference>
<keyword evidence="2" id="KW-0235">DNA replication</keyword>
<organism evidence="7 8">
    <name type="scientific">Clonorchis sinensis</name>
    <name type="common">Chinese liver fluke</name>
    <dbReference type="NCBI Taxonomy" id="79923"/>
    <lineage>
        <taxon>Eukaryota</taxon>
        <taxon>Metazoa</taxon>
        <taxon>Spiralia</taxon>
        <taxon>Lophotrochozoa</taxon>
        <taxon>Platyhelminthes</taxon>
        <taxon>Trematoda</taxon>
        <taxon>Digenea</taxon>
        <taxon>Opisthorchiida</taxon>
        <taxon>Opisthorchiata</taxon>
        <taxon>Opisthorchiidae</taxon>
        <taxon>Clonorchis</taxon>
    </lineage>
</organism>
<dbReference type="InterPro" id="IPR038749">
    <property type="entry name" value="Sld5_GINS_A"/>
</dbReference>
<evidence type="ECO:0000313" key="8">
    <source>
        <dbReference type="Proteomes" id="UP000008909"/>
    </source>
</evidence>
<dbReference type="Pfam" id="PF03370">
    <property type="entry name" value="CBM_21"/>
    <property type="match status" value="1"/>
</dbReference>
<dbReference type="Pfam" id="PF05916">
    <property type="entry name" value="Sld5"/>
    <property type="match status" value="1"/>
</dbReference>
<evidence type="ECO:0000256" key="5">
    <source>
        <dbReference type="SAM" id="MobiDB-lite"/>
    </source>
</evidence>
<dbReference type="SUPFAM" id="SSF158573">
    <property type="entry name" value="GINS helical bundle-like"/>
    <property type="match status" value="1"/>
</dbReference>
<feature type="region of interest" description="Disordered" evidence="5">
    <location>
        <begin position="289"/>
        <end position="318"/>
    </location>
</feature>
<proteinExistence type="predicted"/>
<dbReference type="InterPro" id="IPR005036">
    <property type="entry name" value="CBM21_dom"/>
</dbReference>
<dbReference type="Gene3D" id="1.20.58.1030">
    <property type="match status" value="1"/>
</dbReference>